<sequence>MPLSKISTITLNTGDEMPILGLGTWKSRPGAVEHAVEFSLKNGYKHIDTAAAYGNETEVGQGIKASGVKREDIFLTTKLDNPDHTRPEEALQDSLNKLNTPYLDLWLMHWPAPMTKDGKSADKSHNWIDTWRSMEELYRDNPDKVKAIGVSNVSVEYMAKLLSDDRKPGVDKDGKVVPKVVPAVNQIELHPSCVQQEILDYCANRSIVLTAYSPLGSDKSPLLKNPIVLQLAEKHKVQPANILISLQANRPFVTVLTKSVTPERIISNRKLIDLTDAEIAELHKIYETDKFRACRPTWTGWGTLGFPDVVTEP</sequence>
<keyword evidence="10" id="KW-1185">Reference proteome</keyword>
<dbReference type="HOGENOM" id="CLU_023205_0_0_1"/>
<evidence type="ECO:0000256" key="1">
    <source>
        <dbReference type="ARBA" id="ARBA00007905"/>
    </source>
</evidence>
<dbReference type="GO" id="GO:0016616">
    <property type="term" value="F:oxidoreductase activity, acting on the CH-OH group of donors, NAD or NADP as acceptor"/>
    <property type="evidence" value="ECO:0007669"/>
    <property type="project" value="UniProtKB-ARBA"/>
</dbReference>
<dbReference type="PANTHER" id="PTHR43827">
    <property type="entry name" value="2,5-DIKETO-D-GLUCONIC ACID REDUCTASE"/>
    <property type="match status" value="1"/>
</dbReference>
<feature type="domain" description="NADP-dependent oxidoreductase" evidence="7">
    <location>
        <begin position="20"/>
        <end position="286"/>
    </location>
</feature>
<protein>
    <recommendedName>
        <fullName evidence="7">NADP-dependent oxidoreductase domain-containing protein</fullName>
    </recommendedName>
</protein>
<reference evidence="10" key="2">
    <citation type="submission" date="2015-01" db="EMBL/GenBank/DDBJ databases">
        <title>Evolutionary Origins and Diversification of the Mycorrhizal Mutualists.</title>
        <authorList>
            <consortium name="DOE Joint Genome Institute"/>
            <consortium name="Mycorrhizal Genomics Consortium"/>
            <person name="Kohler A."/>
            <person name="Kuo A."/>
            <person name="Nagy L.G."/>
            <person name="Floudas D."/>
            <person name="Copeland A."/>
            <person name="Barry K.W."/>
            <person name="Cichocki N."/>
            <person name="Veneault-Fourrey C."/>
            <person name="LaButti K."/>
            <person name="Lindquist E.A."/>
            <person name="Lipzen A."/>
            <person name="Lundell T."/>
            <person name="Morin E."/>
            <person name="Murat C."/>
            <person name="Riley R."/>
            <person name="Ohm R."/>
            <person name="Sun H."/>
            <person name="Tunlid A."/>
            <person name="Henrissat B."/>
            <person name="Grigoriev I.V."/>
            <person name="Hibbett D.S."/>
            <person name="Martin F."/>
        </authorList>
    </citation>
    <scope>NUCLEOTIDE SEQUENCE [LARGE SCALE GENOMIC DNA]</scope>
    <source>
        <strain evidence="10">F 1598</strain>
    </source>
</reference>
<reference evidence="8" key="3">
    <citation type="submission" date="2015-02" db="EMBL/GenBank/DDBJ databases">
        <title>Evolutionary Origins and Diversification of the Mycorrhizal Mutualists.</title>
        <authorList>
            <consortium name="DOE Joint Genome Institute"/>
            <consortium name="Mycorrhizal Genomics Consortium"/>
            <person name="Kohler A."/>
            <person name="Kuo A."/>
            <person name="Nagy L.G."/>
            <person name="Floudas D."/>
            <person name="Copeland A."/>
            <person name="Barry K.W."/>
            <person name="Cichocki N."/>
            <person name="Veneault-Fourrey C."/>
            <person name="LaButti K."/>
            <person name="Lindquist E.A."/>
            <person name="Lipzen A."/>
            <person name="Lundell T."/>
            <person name="Morin E."/>
            <person name="Murat C."/>
            <person name="Riley R."/>
            <person name="Ohm R."/>
            <person name="Sun H."/>
            <person name="Tunlid A."/>
            <person name="Henrissat B."/>
            <person name="Grigoriev I.V."/>
            <person name="Hibbett D.S."/>
            <person name="Martin F."/>
        </authorList>
    </citation>
    <scope>NUCLEOTIDE SEQUENCE</scope>
    <source>
        <strain evidence="8 10">F 1598</strain>
    </source>
</reference>
<evidence type="ECO:0000256" key="3">
    <source>
        <dbReference type="ARBA" id="ARBA00023002"/>
    </source>
</evidence>
<keyword evidence="3" id="KW-0560">Oxidoreductase</keyword>
<evidence type="ECO:0000256" key="4">
    <source>
        <dbReference type="PIRSR" id="PIRSR000097-1"/>
    </source>
</evidence>
<dbReference type="Proteomes" id="UP000054166">
    <property type="component" value="Unassembled WGS sequence"/>
</dbReference>
<dbReference type="Gene3D" id="3.20.20.100">
    <property type="entry name" value="NADP-dependent oxidoreductase domain"/>
    <property type="match status" value="1"/>
</dbReference>
<dbReference type="PRINTS" id="PR00069">
    <property type="entry name" value="ALDKETRDTASE"/>
</dbReference>
<organism evidence="8 10">
    <name type="scientific">Piloderma croceum (strain F 1598)</name>
    <dbReference type="NCBI Taxonomy" id="765440"/>
    <lineage>
        <taxon>Eukaryota</taxon>
        <taxon>Fungi</taxon>
        <taxon>Dikarya</taxon>
        <taxon>Basidiomycota</taxon>
        <taxon>Agaricomycotina</taxon>
        <taxon>Agaricomycetes</taxon>
        <taxon>Agaricomycetidae</taxon>
        <taxon>Atheliales</taxon>
        <taxon>Atheliaceae</taxon>
        <taxon>Piloderma</taxon>
    </lineage>
</organism>
<evidence type="ECO:0000313" key="8">
    <source>
        <dbReference type="EMBL" id="KIM71907.1"/>
    </source>
</evidence>
<proteinExistence type="inferred from homology"/>
<evidence type="ECO:0000259" key="7">
    <source>
        <dbReference type="Pfam" id="PF00248"/>
    </source>
</evidence>
<evidence type="ECO:0000313" key="9">
    <source>
        <dbReference type="EMBL" id="KIM86717.1"/>
    </source>
</evidence>
<evidence type="ECO:0000313" key="10">
    <source>
        <dbReference type="Proteomes" id="UP000054166"/>
    </source>
</evidence>
<dbReference type="SUPFAM" id="SSF51430">
    <property type="entry name" value="NAD(P)-linked oxidoreductase"/>
    <property type="match status" value="1"/>
</dbReference>
<comment type="similarity">
    <text evidence="1">Belongs to the aldo/keto reductase family.</text>
</comment>
<evidence type="ECO:0000256" key="6">
    <source>
        <dbReference type="PIRSR" id="PIRSR000097-3"/>
    </source>
</evidence>
<dbReference type="InterPro" id="IPR020471">
    <property type="entry name" value="AKR"/>
</dbReference>
<dbReference type="FunFam" id="3.20.20.100:FF:000002">
    <property type="entry name" value="2,5-diketo-D-gluconic acid reductase A"/>
    <property type="match status" value="1"/>
</dbReference>
<evidence type="ECO:0000256" key="2">
    <source>
        <dbReference type="ARBA" id="ARBA00022857"/>
    </source>
</evidence>
<dbReference type="InterPro" id="IPR036812">
    <property type="entry name" value="NAD(P)_OxRdtase_dom_sf"/>
</dbReference>
<dbReference type="STRING" id="765440.A0A0C3B3N8"/>
<feature type="binding site" evidence="5">
    <location>
        <position position="109"/>
    </location>
    <ligand>
        <name>substrate</name>
    </ligand>
</feature>
<accession>A0A0C3B3N8</accession>
<gene>
    <name evidence="9" type="ORF">PILCRDRAFT_313802</name>
    <name evidence="8" type="ORF">PILCRDRAFT_747845</name>
</gene>
<reference evidence="8 10" key="1">
    <citation type="submission" date="2014-04" db="EMBL/GenBank/DDBJ databases">
        <authorList>
            <consortium name="DOE Joint Genome Institute"/>
            <person name="Kuo A."/>
            <person name="Tarkka M."/>
            <person name="Buscot F."/>
            <person name="Kohler A."/>
            <person name="Nagy L.G."/>
            <person name="Floudas D."/>
            <person name="Copeland A."/>
            <person name="Barry K.W."/>
            <person name="Cichocki N."/>
            <person name="Veneault-Fourrey C."/>
            <person name="LaButti K."/>
            <person name="Lindquist E.A."/>
            <person name="Lipzen A."/>
            <person name="Lundell T."/>
            <person name="Morin E."/>
            <person name="Murat C."/>
            <person name="Sun H."/>
            <person name="Tunlid A."/>
            <person name="Henrissat B."/>
            <person name="Grigoriev I.V."/>
            <person name="Hibbett D.S."/>
            <person name="Martin F."/>
            <person name="Nordberg H.P."/>
            <person name="Cantor M.N."/>
            <person name="Hua S.X."/>
        </authorList>
    </citation>
    <scope>NUCLEOTIDE SEQUENCE [LARGE SCALE GENOMIC DNA]</scope>
    <source>
        <strain evidence="8 10">F 1598</strain>
    </source>
</reference>
<feature type="active site" description="Proton donor" evidence="4">
    <location>
        <position position="53"/>
    </location>
</feature>
<dbReference type="PANTHER" id="PTHR43827:SF3">
    <property type="entry name" value="NADP-DEPENDENT OXIDOREDUCTASE DOMAIN-CONTAINING PROTEIN"/>
    <property type="match status" value="1"/>
</dbReference>
<evidence type="ECO:0000256" key="5">
    <source>
        <dbReference type="PIRSR" id="PIRSR000097-2"/>
    </source>
</evidence>
<dbReference type="PIRSF" id="PIRSF000097">
    <property type="entry name" value="AKR"/>
    <property type="match status" value="1"/>
</dbReference>
<dbReference type="AlphaFoldDB" id="A0A0C3B3N8"/>
<dbReference type="InterPro" id="IPR023210">
    <property type="entry name" value="NADP_OxRdtase_dom"/>
</dbReference>
<feature type="site" description="Lowers pKa of active site Tyr" evidence="6">
    <location>
        <position position="78"/>
    </location>
</feature>
<dbReference type="EMBL" id="KN833189">
    <property type="protein sequence ID" value="KIM71907.1"/>
    <property type="molecule type" value="Genomic_DNA"/>
</dbReference>
<dbReference type="Pfam" id="PF00248">
    <property type="entry name" value="Aldo_ket_red"/>
    <property type="match status" value="1"/>
</dbReference>
<keyword evidence="2" id="KW-0521">NADP</keyword>
<dbReference type="OrthoDB" id="416253at2759"/>
<dbReference type="EMBL" id="KN832981">
    <property type="protein sequence ID" value="KIM86717.1"/>
    <property type="molecule type" value="Genomic_DNA"/>
</dbReference>
<name>A0A0C3B3N8_PILCF</name>